<name>A0AAW3JVH4_9FIRM</name>
<dbReference type="Gene3D" id="1.10.287.130">
    <property type="match status" value="1"/>
</dbReference>
<organism evidence="8 9">
    <name type="scientific">Butyribacter intestini</name>
    <dbReference type="NCBI Taxonomy" id="1703332"/>
    <lineage>
        <taxon>Bacteria</taxon>
        <taxon>Bacillati</taxon>
        <taxon>Bacillota</taxon>
        <taxon>Clostridia</taxon>
        <taxon>Lachnospirales</taxon>
        <taxon>Lachnospiraceae</taxon>
        <taxon>Butyribacter</taxon>
    </lineage>
</organism>
<dbReference type="Proteomes" id="UP000050833">
    <property type="component" value="Unassembled WGS sequence"/>
</dbReference>
<dbReference type="Pfam" id="PF02518">
    <property type="entry name" value="HATPase_c"/>
    <property type="match status" value="1"/>
</dbReference>
<dbReference type="InterPro" id="IPR003661">
    <property type="entry name" value="HisK_dim/P_dom"/>
</dbReference>
<feature type="transmembrane region" description="Helical" evidence="6">
    <location>
        <begin position="6"/>
        <end position="23"/>
    </location>
</feature>
<proteinExistence type="predicted"/>
<dbReference type="CDD" id="cd00082">
    <property type="entry name" value="HisKA"/>
    <property type="match status" value="1"/>
</dbReference>
<feature type="domain" description="Histidine kinase" evidence="7">
    <location>
        <begin position="91"/>
        <end position="301"/>
    </location>
</feature>
<dbReference type="SUPFAM" id="SSF55874">
    <property type="entry name" value="ATPase domain of HSP90 chaperone/DNA topoisomerase II/histidine kinase"/>
    <property type="match status" value="1"/>
</dbReference>
<evidence type="ECO:0000256" key="2">
    <source>
        <dbReference type="ARBA" id="ARBA00012438"/>
    </source>
</evidence>
<reference evidence="8 9" key="1">
    <citation type="submission" date="2015-10" db="EMBL/GenBank/DDBJ databases">
        <title>Butyribacter intestini gen. nov., sp. nov., a butyric acid-producing bacterium of the family Lachnospiraceae isolated from the human faeces.</title>
        <authorList>
            <person name="Zou Y."/>
            <person name="Xue W."/>
            <person name="Luo G."/>
            <person name="Lv M."/>
        </authorList>
    </citation>
    <scope>NUCLEOTIDE SEQUENCE [LARGE SCALE GENOMIC DNA]</scope>
    <source>
        <strain evidence="8 9">TF01-11</strain>
    </source>
</reference>
<evidence type="ECO:0000256" key="4">
    <source>
        <dbReference type="ARBA" id="ARBA00022777"/>
    </source>
</evidence>
<keyword evidence="6" id="KW-0812">Transmembrane</keyword>
<gene>
    <name evidence="8" type="ORF">APZ18_06245</name>
</gene>
<dbReference type="InterPro" id="IPR036890">
    <property type="entry name" value="HATPase_C_sf"/>
</dbReference>
<dbReference type="Pfam" id="PF00512">
    <property type="entry name" value="HisKA"/>
    <property type="match status" value="1"/>
</dbReference>
<keyword evidence="5" id="KW-0902">Two-component regulatory system</keyword>
<evidence type="ECO:0000313" key="8">
    <source>
        <dbReference type="EMBL" id="KQC86761.1"/>
    </source>
</evidence>
<evidence type="ECO:0000256" key="6">
    <source>
        <dbReference type="SAM" id="Phobius"/>
    </source>
</evidence>
<keyword evidence="3" id="KW-0597">Phosphoprotein</keyword>
<comment type="catalytic activity">
    <reaction evidence="1">
        <text>ATP + protein L-histidine = ADP + protein N-phospho-L-histidine.</text>
        <dbReference type="EC" id="2.7.13.3"/>
    </reaction>
</comment>
<evidence type="ECO:0000256" key="5">
    <source>
        <dbReference type="ARBA" id="ARBA00023012"/>
    </source>
</evidence>
<evidence type="ECO:0000313" key="9">
    <source>
        <dbReference type="Proteomes" id="UP000050833"/>
    </source>
</evidence>
<protein>
    <recommendedName>
        <fullName evidence="2">histidine kinase</fullName>
        <ecNumber evidence="2">2.7.13.3</ecNumber>
    </recommendedName>
</protein>
<dbReference type="Gene3D" id="3.30.565.10">
    <property type="entry name" value="Histidine kinase-like ATPase, C-terminal domain"/>
    <property type="match status" value="1"/>
</dbReference>
<sequence length="301" mass="34050">MTKDFIIFIQFIIIIICISSILLNRYKTDKLLTSLENMIDSALKGSFTEKVFDESRLSALETKFAQYLSGQTCSTQNIMHEKDSIKTLIADISHQTKTPVSNILLYCELLLEDDLSENSKNNLMALYSQTKKLRFLIESLIKLSRLETGIISLSPKKQEIQPLLDKIFIQYNQKADSKDLYLNTVKTDATAVFDEKWTLEALCNIVDNAIKYTVTGGISINVIVYEFFVRIDISDTGIGISDNEHEKVFSRFYRSEKANTTEGVGIGLYLARKIITGENGYIKVSSLPEHGSTFSVFLSKL</sequence>
<dbReference type="PRINTS" id="PR00344">
    <property type="entry name" value="BCTRLSENSOR"/>
</dbReference>
<keyword evidence="4 8" id="KW-0418">Kinase</keyword>
<comment type="caution">
    <text evidence="8">The sequence shown here is derived from an EMBL/GenBank/DDBJ whole genome shotgun (WGS) entry which is preliminary data.</text>
</comment>
<keyword evidence="6" id="KW-0472">Membrane</keyword>
<dbReference type="SUPFAM" id="SSF47384">
    <property type="entry name" value="Homodimeric domain of signal transducing histidine kinase"/>
    <property type="match status" value="1"/>
</dbReference>
<dbReference type="SMART" id="SM00388">
    <property type="entry name" value="HisKA"/>
    <property type="match status" value="1"/>
</dbReference>
<dbReference type="InterPro" id="IPR005467">
    <property type="entry name" value="His_kinase_dom"/>
</dbReference>
<accession>A0AAW3JVH4</accession>
<keyword evidence="9" id="KW-1185">Reference proteome</keyword>
<dbReference type="PROSITE" id="PS50109">
    <property type="entry name" value="HIS_KIN"/>
    <property type="match status" value="1"/>
</dbReference>
<dbReference type="SMART" id="SM00387">
    <property type="entry name" value="HATPase_c"/>
    <property type="match status" value="1"/>
</dbReference>
<evidence type="ECO:0000256" key="1">
    <source>
        <dbReference type="ARBA" id="ARBA00000085"/>
    </source>
</evidence>
<dbReference type="AlphaFoldDB" id="A0AAW3JVH4"/>
<keyword evidence="4 8" id="KW-0808">Transferase</keyword>
<dbReference type="RefSeq" id="WP_055942665.1">
    <property type="nucleotide sequence ID" value="NZ_JAQDCV010000001.1"/>
</dbReference>
<dbReference type="EC" id="2.7.13.3" evidence="2"/>
<dbReference type="EMBL" id="LLKB01000001">
    <property type="protein sequence ID" value="KQC86761.1"/>
    <property type="molecule type" value="Genomic_DNA"/>
</dbReference>
<dbReference type="PANTHER" id="PTHR43547">
    <property type="entry name" value="TWO-COMPONENT HISTIDINE KINASE"/>
    <property type="match status" value="1"/>
</dbReference>
<dbReference type="GO" id="GO:0000155">
    <property type="term" value="F:phosphorelay sensor kinase activity"/>
    <property type="evidence" value="ECO:0007669"/>
    <property type="project" value="InterPro"/>
</dbReference>
<keyword evidence="6" id="KW-1133">Transmembrane helix</keyword>
<dbReference type="InterPro" id="IPR004358">
    <property type="entry name" value="Sig_transdc_His_kin-like_C"/>
</dbReference>
<dbReference type="InterPro" id="IPR003594">
    <property type="entry name" value="HATPase_dom"/>
</dbReference>
<dbReference type="InterPro" id="IPR036097">
    <property type="entry name" value="HisK_dim/P_sf"/>
</dbReference>
<evidence type="ECO:0000259" key="7">
    <source>
        <dbReference type="PROSITE" id="PS50109"/>
    </source>
</evidence>
<dbReference type="PANTHER" id="PTHR43547:SF2">
    <property type="entry name" value="HYBRID SIGNAL TRANSDUCTION HISTIDINE KINASE C"/>
    <property type="match status" value="1"/>
</dbReference>
<evidence type="ECO:0000256" key="3">
    <source>
        <dbReference type="ARBA" id="ARBA00022553"/>
    </source>
</evidence>